<evidence type="ECO:0000256" key="1">
    <source>
        <dbReference type="ARBA" id="ARBA00000085"/>
    </source>
</evidence>
<dbReference type="InterPro" id="IPR035965">
    <property type="entry name" value="PAS-like_dom_sf"/>
</dbReference>
<dbReference type="EC" id="2.7.13.3" evidence="3"/>
<dbReference type="InterPro" id="IPR001610">
    <property type="entry name" value="PAC"/>
</dbReference>
<dbReference type="RefSeq" id="WP_294226446.1">
    <property type="nucleotide sequence ID" value="NZ_CP154834.1"/>
</dbReference>
<evidence type="ECO:0000256" key="6">
    <source>
        <dbReference type="ARBA" id="ARBA00022692"/>
    </source>
</evidence>
<dbReference type="InterPro" id="IPR003594">
    <property type="entry name" value="HATPase_dom"/>
</dbReference>
<dbReference type="FunFam" id="3.30.565.10:FF:000006">
    <property type="entry name" value="Sensor histidine kinase WalK"/>
    <property type="match status" value="1"/>
</dbReference>
<keyword evidence="10" id="KW-1133">Transmembrane helix</keyword>
<dbReference type="GO" id="GO:0000156">
    <property type="term" value="F:phosphorelay response regulator activity"/>
    <property type="evidence" value="ECO:0007669"/>
    <property type="project" value="TreeGrafter"/>
</dbReference>
<dbReference type="SUPFAM" id="SSF47384">
    <property type="entry name" value="Homodimeric domain of signal transducing histidine kinase"/>
    <property type="match status" value="1"/>
</dbReference>
<name>A0AAU6WKU6_9FLAO</name>
<evidence type="ECO:0000256" key="10">
    <source>
        <dbReference type="ARBA" id="ARBA00022989"/>
    </source>
</evidence>
<dbReference type="GO" id="GO:0030295">
    <property type="term" value="F:protein kinase activator activity"/>
    <property type="evidence" value="ECO:0007669"/>
    <property type="project" value="TreeGrafter"/>
</dbReference>
<dbReference type="InterPro" id="IPR050351">
    <property type="entry name" value="BphY/WalK/GraS-like"/>
</dbReference>
<dbReference type="Pfam" id="PF00512">
    <property type="entry name" value="HisKA"/>
    <property type="match status" value="1"/>
</dbReference>
<sequence length="504" mass="58097">MDDNNLELYLKALDSANSGIIITDNRLPDNPIIYCNKAFEKITGYSHEEIIGHNCRFLQMKDRSQPERAMLREHIIEGRECRVEIRNYKKNGDLFWNELYISPVKDENGLITNFIGVQNDITDRKKAEQDLREEKASVERKINERTQELQENEAFLSSIIQTVRESLLVLDPDFRVISVNSYFLKTFKVTEEETIGKVLYELGNHQWDIDSLKELLIKILPTNNPVIDFEVEHDFPYIGRKLMLLNAYRIEFDGQYKDNILLAIEDITDKREIDRRKDDFLSIASHELKTPLTTIKTLVQLLERMMDKGIDDKFRSTLHKVSVNIERLNNLITELLDTSKIHSGNIDINRKPFDINALIHETVENSLYNAFSHRIEIKGSTNAIVEGDEIKISQVLNNIVSNAVKYSPEADKIEILLGNVGNFVKVSVKDFGVGIDYDDKSKIFERFFRVKNVQQKFSGLGIGLYVSQEIIKMHGGTIWVESELGSGSVFSFTLPILKMKKSEK</sequence>
<dbReference type="Pfam" id="PF13426">
    <property type="entry name" value="PAS_9"/>
    <property type="match status" value="1"/>
</dbReference>
<dbReference type="Gene3D" id="3.30.450.20">
    <property type="entry name" value="PAS domain"/>
    <property type="match status" value="2"/>
</dbReference>
<dbReference type="PROSITE" id="PS50113">
    <property type="entry name" value="PAC"/>
    <property type="match status" value="1"/>
</dbReference>
<dbReference type="CDD" id="cd00130">
    <property type="entry name" value="PAS"/>
    <property type="match status" value="2"/>
</dbReference>
<dbReference type="EMBL" id="CP154834">
    <property type="protein sequence ID" value="XAO73365.1"/>
    <property type="molecule type" value="Genomic_DNA"/>
</dbReference>
<feature type="domain" description="Histidine kinase" evidence="13">
    <location>
        <begin position="283"/>
        <end position="498"/>
    </location>
</feature>
<dbReference type="PROSITE" id="PS50112">
    <property type="entry name" value="PAS"/>
    <property type="match status" value="2"/>
</dbReference>
<evidence type="ECO:0000256" key="7">
    <source>
        <dbReference type="ARBA" id="ARBA00022741"/>
    </source>
</evidence>
<evidence type="ECO:0000256" key="4">
    <source>
        <dbReference type="ARBA" id="ARBA00022553"/>
    </source>
</evidence>
<evidence type="ECO:0000256" key="8">
    <source>
        <dbReference type="ARBA" id="ARBA00022777"/>
    </source>
</evidence>
<feature type="domain" description="PAS" evidence="14">
    <location>
        <begin position="152"/>
        <end position="223"/>
    </location>
</feature>
<evidence type="ECO:0000256" key="2">
    <source>
        <dbReference type="ARBA" id="ARBA00004141"/>
    </source>
</evidence>
<dbReference type="InterPro" id="IPR003661">
    <property type="entry name" value="HisK_dim/P_dom"/>
</dbReference>
<dbReference type="InterPro" id="IPR013656">
    <property type="entry name" value="PAS_4"/>
</dbReference>
<keyword evidence="17" id="KW-1185">Reference proteome</keyword>
<evidence type="ECO:0000256" key="3">
    <source>
        <dbReference type="ARBA" id="ARBA00012438"/>
    </source>
</evidence>
<dbReference type="SUPFAM" id="SSF55874">
    <property type="entry name" value="ATPase domain of HSP90 chaperone/DNA topoisomerase II/histidine kinase"/>
    <property type="match status" value="1"/>
</dbReference>
<evidence type="ECO:0000256" key="11">
    <source>
        <dbReference type="ARBA" id="ARBA00023012"/>
    </source>
</evidence>
<evidence type="ECO:0000256" key="12">
    <source>
        <dbReference type="ARBA" id="ARBA00023136"/>
    </source>
</evidence>
<evidence type="ECO:0000256" key="5">
    <source>
        <dbReference type="ARBA" id="ARBA00022679"/>
    </source>
</evidence>
<dbReference type="InterPro" id="IPR036097">
    <property type="entry name" value="HisK_dim/P_sf"/>
</dbReference>
<dbReference type="Gene3D" id="1.10.287.130">
    <property type="match status" value="1"/>
</dbReference>
<keyword evidence="8" id="KW-0418">Kinase</keyword>
<feature type="domain" description="PAS" evidence="14">
    <location>
        <begin position="5"/>
        <end position="79"/>
    </location>
</feature>
<feature type="domain" description="PAC" evidence="15">
    <location>
        <begin position="81"/>
        <end position="133"/>
    </location>
</feature>
<keyword evidence="12" id="KW-0472">Membrane</keyword>
<accession>A0AAU6WKU6</accession>
<dbReference type="SUPFAM" id="SSF55785">
    <property type="entry name" value="PYP-like sensor domain (PAS domain)"/>
    <property type="match status" value="2"/>
</dbReference>
<dbReference type="GO" id="GO:0007234">
    <property type="term" value="P:osmosensory signaling via phosphorelay pathway"/>
    <property type="evidence" value="ECO:0007669"/>
    <property type="project" value="TreeGrafter"/>
</dbReference>
<organism evidence="16 17">
    <name type="scientific">Chryseobacterium endophyticum</name>
    <dbReference type="NCBI Taxonomy" id="1854762"/>
    <lineage>
        <taxon>Bacteria</taxon>
        <taxon>Pseudomonadati</taxon>
        <taxon>Bacteroidota</taxon>
        <taxon>Flavobacteriia</taxon>
        <taxon>Flavobacteriales</taxon>
        <taxon>Weeksellaceae</taxon>
        <taxon>Chryseobacterium group</taxon>
        <taxon>Chryseobacterium</taxon>
    </lineage>
</organism>
<keyword evidence="11" id="KW-0902">Two-component regulatory system</keyword>
<dbReference type="AlphaFoldDB" id="A0AAU6WKU6"/>
<dbReference type="PANTHER" id="PTHR42878:SF7">
    <property type="entry name" value="SENSOR HISTIDINE KINASE GLRK"/>
    <property type="match status" value="1"/>
</dbReference>
<evidence type="ECO:0000313" key="17">
    <source>
        <dbReference type="Proteomes" id="UP001463665"/>
    </source>
</evidence>
<dbReference type="SMART" id="SM00387">
    <property type="entry name" value="HATPase_c"/>
    <property type="match status" value="1"/>
</dbReference>
<dbReference type="InterPro" id="IPR036890">
    <property type="entry name" value="HATPase_C_sf"/>
</dbReference>
<keyword evidence="6" id="KW-0812">Transmembrane</keyword>
<dbReference type="SMART" id="SM00091">
    <property type="entry name" value="PAS"/>
    <property type="match status" value="2"/>
</dbReference>
<comment type="catalytic activity">
    <reaction evidence="1">
        <text>ATP + protein L-histidine = ADP + protein N-phospho-L-histidine.</text>
        <dbReference type="EC" id="2.7.13.3"/>
    </reaction>
</comment>
<dbReference type="InterPro" id="IPR000700">
    <property type="entry name" value="PAS-assoc_C"/>
</dbReference>
<reference evidence="16 17" key="1">
    <citation type="submission" date="2024-04" db="EMBL/GenBank/DDBJ databases">
        <title>Genome sequencing and assembly of rice foliar adapted Chryseobacterium endophyticum OsEnb-ALM-A6.</title>
        <authorList>
            <person name="Kumar S."/>
            <person name="Javed M."/>
            <person name="Chouhan V."/>
            <person name="Charishma K."/>
            <person name="Patel A."/>
            <person name="Kumar M."/>
            <person name="Sahu K.P."/>
            <person name="Kumar A."/>
        </authorList>
    </citation>
    <scope>NUCLEOTIDE SEQUENCE [LARGE SCALE GENOMIC DNA]</scope>
    <source>
        <strain evidence="16 17">OsEnb-ALM-A6</strain>
    </source>
</reference>
<dbReference type="Pfam" id="PF08448">
    <property type="entry name" value="PAS_4"/>
    <property type="match status" value="1"/>
</dbReference>
<dbReference type="Gene3D" id="3.30.565.10">
    <property type="entry name" value="Histidine kinase-like ATPase, C-terminal domain"/>
    <property type="match status" value="1"/>
</dbReference>
<dbReference type="PRINTS" id="PR00344">
    <property type="entry name" value="BCTRLSENSOR"/>
</dbReference>
<dbReference type="InterPro" id="IPR000014">
    <property type="entry name" value="PAS"/>
</dbReference>
<comment type="subcellular location">
    <subcellularLocation>
        <location evidence="2">Membrane</location>
        <topology evidence="2">Multi-pass membrane protein</topology>
    </subcellularLocation>
</comment>
<dbReference type="SMART" id="SM00388">
    <property type="entry name" value="HisKA"/>
    <property type="match status" value="1"/>
</dbReference>
<dbReference type="GO" id="GO:0016020">
    <property type="term" value="C:membrane"/>
    <property type="evidence" value="ECO:0007669"/>
    <property type="project" value="UniProtKB-SubCell"/>
</dbReference>
<gene>
    <name evidence="16" type="ORF">AAFP95_16605</name>
</gene>
<dbReference type="SMART" id="SM00086">
    <property type="entry name" value="PAC"/>
    <property type="match status" value="1"/>
</dbReference>
<dbReference type="PROSITE" id="PS50109">
    <property type="entry name" value="HIS_KIN"/>
    <property type="match status" value="1"/>
</dbReference>
<keyword evidence="7" id="KW-0547">Nucleotide-binding</keyword>
<dbReference type="InterPro" id="IPR004358">
    <property type="entry name" value="Sig_transdc_His_kin-like_C"/>
</dbReference>
<dbReference type="InterPro" id="IPR005467">
    <property type="entry name" value="His_kinase_dom"/>
</dbReference>
<proteinExistence type="predicted"/>
<evidence type="ECO:0000259" key="15">
    <source>
        <dbReference type="PROSITE" id="PS50113"/>
    </source>
</evidence>
<evidence type="ECO:0000259" key="14">
    <source>
        <dbReference type="PROSITE" id="PS50112"/>
    </source>
</evidence>
<evidence type="ECO:0000259" key="13">
    <source>
        <dbReference type="PROSITE" id="PS50109"/>
    </source>
</evidence>
<dbReference type="PANTHER" id="PTHR42878">
    <property type="entry name" value="TWO-COMPONENT HISTIDINE KINASE"/>
    <property type="match status" value="1"/>
</dbReference>
<evidence type="ECO:0000313" key="16">
    <source>
        <dbReference type="EMBL" id="XAO73365.1"/>
    </source>
</evidence>
<dbReference type="Proteomes" id="UP001463665">
    <property type="component" value="Chromosome"/>
</dbReference>
<protein>
    <recommendedName>
        <fullName evidence="3">histidine kinase</fullName>
        <ecNumber evidence="3">2.7.13.3</ecNumber>
    </recommendedName>
</protein>
<keyword evidence="4" id="KW-0597">Phosphoprotein</keyword>
<keyword evidence="9" id="KW-0067">ATP-binding</keyword>
<dbReference type="CDD" id="cd00082">
    <property type="entry name" value="HisKA"/>
    <property type="match status" value="1"/>
</dbReference>
<dbReference type="NCBIfam" id="TIGR00229">
    <property type="entry name" value="sensory_box"/>
    <property type="match status" value="2"/>
</dbReference>
<evidence type="ECO:0000256" key="9">
    <source>
        <dbReference type="ARBA" id="ARBA00022840"/>
    </source>
</evidence>
<dbReference type="Pfam" id="PF02518">
    <property type="entry name" value="HATPase_c"/>
    <property type="match status" value="1"/>
</dbReference>
<dbReference type="GO" id="GO:0000155">
    <property type="term" value="F:phosphorelay sensor kinase activity"/>
    <property type="evidence" value="ECO:0007669"/>
    <property type="project" value="InterPro"/>
</dbReference>
<keyword evidence="5" id="KW-0808">Transferase</keyword>